<keyword evidence="6" id="KW-1185">Reference proteome</keyword>
<dbReference type="STRING" id="199890.A0A182P4D0"/>
<evidence type="ECO:0000313" key="6">
    <source>
        <dbReference type="Proteomes" id="UP000075885"/>
    </source>
</evidence>
<dbReference type="EnsemblMetazoa" id="AEPI001766-RA">
    <property type="protein sequence ID" value="AEPI001766-PA"/>
    <property type="gene ID" value="AEPI001766"/>
</dbReference>
<feature type="coiled-coil region" evidence="2">
    <location>
        <begin position="22"/>
        <end position="53"/>
    </location>
</feature>
<dbReference type="Gene3D" id="4.10.60.10">
    <property type="entry name" value="Zinc finger, CCHC-type"/>
    <property type="match status" value="1"/>
</dbReference>
<organism evidence="5 6">
    <name type="scientific">Anopheles epiroticus</name>
    <dbReference type="NCBI Taxonomy" id="199890"/>
    <lineage>
        <taxon>Eukaryota</taxon>
        <taxon>Metazoa</taxon>
        <taxon>Ecdysozoa</taxon>
        <taxon>Arthropoda</taxon>
        <taxon>Hexapoda</taxon>
        <taxon>Insecta</taxon>
        <taxon>Pterygota</taxon>
        <taxon>Neoptera</taxon>
        <taxon>Endopterygota</taxon>
        <taxon>Diptera</taxon>
        <taxon>Nematocera</taxon>
        <taxon>Culicoidea</taxon>
        <taxon>Culicidae</taxon>
        <taxon>Anophelinae</taxon>
        <taxon>Anopheles</taxon>
    </lineage>
</organism>
<keyword evidence="1" id="KW-0479">Metal-binding</keyword>
<dbReference type="GO" id="GO:0003676">
    <property type="term" value="F:nucleic acid binding"/>
    <property type="evidence" value="ECO:0007669"/>
    <property type="project" value="InterPro"/>
</dbReference>
<keyword evidence="1" id="KW-0863">Zinc-finger</keyword>
<dbReference type="Proteomes" id="UP000075885">
    <property type="component" value="Unassembled WGS sequence"/>
</dbReference>
<accession>A0A182P4D0</accession>
<evidence type="ECO:0000256" key="1">
    <source>
        <dbReference type="PROSITE-ProRule" id="PRU00047"/>
    </source>
</evidence>
<dbReference type="GO" id="GO:0008270">
    <property type="term" value="F:zinc ion binding"/>
    <property type="evidence" value="ECO:0007669"/>
    <property type="project" value="UniProtKB-KW"/>
</dbReference>
<evidence type="ECO:0000259" key="4">
    <source>
        <dbReference type="PROSITE" id="PS50158"/>
    </source>
</evidence>
<proteinExistence type="predicted"/>
<evidence type="ECO:0000313" key="5">
    <source>
        <dbReference type="EnsemblMetazoa" id="AEPI001766-PA"/>
    </source>
</evidence>
<dbReference type="InterPro" id="IPR001878">
    <property type="entry name" value="Znf_CCHC"/>
</dbReference>
<dbReference type="SUPFAM" id="SSF57756">
    <property type="entry name" value="Retrovirus zinc finger-like domains"/>
    <property type="match status" value="1"/>
</dbReference>
<dbReference type="Pfam" id="PF00098">
    <property type="entry name" value="zf-CCHC"/>
    <property type="match status" value="1"/>
</dbReference>
<reference evidence="6" key="1">
    <citation type="submission" date="2013-03" db="EMBL/GenBank/DDBJ databases">
        <title>The Genome Sequence of Anopheles epiroticus epiroticus2.</title>
        <authorList>
            <consortium name="The Broad Institute Genomics Platform"/>
            <person name="Neafsey D.E."/>
            <person name="Howell P."/>
            <person name="Walker B."/>
            <person name="Young S.K."/>
            <person name="Zeng Q."/>
            <person name="Gargeya S."/>
            <person name="Fitzgerald M."/>
            <person name="Haas B."/>
            <person name="Abouelleil A."/>
            <person name="Allen A.W."/>
            <person name="Alvarado L."/>
            <person name="Arachchi H.M."/>
            <person name="Berlin A.M."/>
            <person name="Chapman S.B."/>
            <person name="Gainer-Dewar J."/>
            <person name="Goldberg J."/>
            <person name="Griggs A."/>
            <person name="Gujja S."/>
            <person name="Hansen M."/>
            <person name="Howarth C."/>
            <person name="Imamovic A."/>
            <person name="Ireland A."/>
            <person name="Larimer J."/>
            <person name="McCowan C."/>
            <person name="Murphy C."/>
            <person name="Pearson M."/>
            <person name="Poon T.W."/>
            <person name="Priest M."/>
            <person name="Roberts A."/>
            <person name="Saif S."/>
            <person name="Shea T."/>
            <person name="Sisk P."/>
            <person name="Sykes S."/>
            <person name="Wortman J."/>
            <person name="Nusbaum C."/>
            <person name="Birren B."/>
        </authorList>
    </citation>
    <scope>NUCLEOTIDE SEQUENCE [LARGE SCALE GENOMIC DNA]</scope>
    <source>
        <strain evidence="6">Epiroticus2</strain>
    </source>
</reference>
<feature type="domain" description="CCHC-type" evidence="4">
    <location>
        <begin position="297"/>
        <end position="311"/>
    </location>
</feature>
<dbReference type="VEuPathDB" id="VectorBase:AEPI001766"/>
<name>A0A182P4D0_9DIPT</name>
<feature type="domain" description="CCHC-type" evidence="4">
    <location>
        <begin position="275"/>
        <end position="289"/>
    </location>
</feature>
<dbReference type="AlphaFoldDB" id="A0A182P4D0"/>
<protein>
    <recommendedName>
        <fullName evidence="4">CCHC-type domain-containing protein</fullName>
    </recommendedName>
</protein>
<feature type="compositionally biased region" description="Basic residues" evidence="3">
    <location>
        <begin position="320"/>
        <end position="331"/>
    </location>
</feature>
<feature type="region of interest" description="Disordered" evidence="3">
    <location>
        <begin position="320"/>
        <end position="344"/>
    </location>
</feature>
<dbReference type="SMART" id="SM00343">
    <property type="entry name" value="ZnF_C2HC"/>
    <property type="match status" value="2"/>
</dbReference>
<keyword evidence="1" id="KW-0862">Zinc</keyword>
<evidence type="ECO:0000256" key="3">
    <source>
        <dbReference type="SAM" id="MobiDB-lite"/>
    </source>
</evidence>
<sequence>MCKGRFCMVEEMHVYDIRQLIIQGSVEQLKEKEKQWKKEEDEFKQEMELIESETKTMQSRLEEMTLKFNTATEIARIRKEALEQHKAPTDQIQQQKPDEIISMKGKKRSTKEVIRVVPKEVENFAEVFKTIMRSNQTLHAVLPDMIDTLKRLENDTFYIRCKYGVSSEPIEKYIREELGKIGDIATIKVTKPSTVLVCSNLEGHTTVAELQEAMKQQHGTPVEQDRIKLRSYSNGLQRAWIRLPILEGSKLIGKQLKVGLVSVALKEEKLDEDHCYRCLERGHKAYECKGVDRSNLCFRCEATGHQAADCKLPIMCARCGGKHQRGSKKCKKLPEVPNEEQGNA</sequence>
<keyword evidence="2" id="KW-0175">Coiled coil</keyword>
<evidence type="ECO:0000256" key="2">
    <source>
        <dbReference type="SAM" id="Coils"/>
    </source>
</evidence>
<reference evidence="5" key="2">
    <citation type="submission" date="2020-05" db="UniProtKB">
        <authorList>
            <consortium name="EnsemblMetazoa"/>
        </authorList>
    </citation>
    <scope>IDENTIFICATION</scope>
    <source>
        <strain evidence="5">Epiroticus2</strain>
    </source>
</reference>
<dbReference type="InterPro" id="IPR036875">
    <property type="entry name" value="Znf_CCHC_sf"/>
</dbReference>
<dbReference type="PROSITE" id="PS50158">
    <property type="entry name" value="ZF_CCHC"/>
    <property type="match status" value="2"/>
</dbReference>